<evidence type="ECO:0000256" key="1">
    <source>
        <dbReference type="SAM" id="MobiDB-lite"/>
    </source>
</evidence>
<dbReference type="Proteomes" id="UP000829720">
    <property type="component" value="Unassembled WGS sequence"/>
</dbReference>
<proteinExistence type="predicted"/>
<dbReference type="EMBL" id="JAERUA010000014">
    <property type="protein sequence ID" value="KAI1890603.1"/>
    <property type="molecule type" value="Genomic_DNA"/>
</dbReference>
<accession>A0A8T3CZ49</accession>
<organism evidence="2 3">
    <name type="scientific">Albula goreensis</name>
    <dbReference type="NCBI Taxonomy" id="1534307"/>
    <lineage>
        <taxon>Eukaryota</taxon>
        <taxon>Metazoa</taxon>
        <taxon>Chordata</taxon>
        <taxon>Craniata</taxon>
        <taxon>Vertebrata</taxon>
        <taxon>Euteleostomi</taxon>
        <taxon>Actinopterygii</taxon>
        <taxon>Neopterygii</taxon>
        <taxon>Teleostei</taxon>
        <taxon>Albuliformes</taxon>
        <taxon>Albulidae</taxon>
        <taxon>Albula</taxon>
    </lineage>
</organism>
<keyword evidence="3" id="KW-1185">Reference proteome</keyword>
<reference evidence="2" key="1">
    <citation type="submission" date="2021-01" db="EMBL/GenBank/DDBJ databases">
        <authorList>
            <person name="Zahm M."/>
            <person name="Roques C."/>
            <person name="Cabau C."/>
            <person name="Klopp C."/>
            <person name="Donnadieu C."/>
            <person name="Jouanno E."/>
            <person name="Lampietro C."/>
            <person name="Louis A."/>
            <person name="Herpin A."/>
            <person name="Echchiki A."/>
            <person name="Berthelot C."/>
            <person name="Parey E."/>
            <person name="Roest-Crollius H."/>
            <person name="Braasch I."/>
            <person name="Postlethwait J."/>
            <person name="Bobe J."/>
            <person name="Montfort J."/>
            <person name="Bouchez O."/>
            <person name="Begum T."/>
            <person name="Mejri S."/>
            <person name="Adams A."/>
            <person name="Chen W.-J."/>
            <person name="Guiguen Y."/>
        </authorList>
    </citation>
    <scope>NUCLEOTIDE SEQUENCE</scope>
    <source>
        <tissue evidence="2">Blood</tissue>
    </source>
</reference>
<dbReference type="AlphaFoldDB" id="A0A8T3CZ49"/>
<feature type="region of interest" description="Disordered" evidence="1">
    <location>
        <begin position="1"/>
        <end position="21"/>
    </location>
</feature>
<protein>
    <submittedName>
        <fullName evidence="2">Uncharacterized protein</fullName>
    </submittedName>
</protein>
<sequence length="67" mass="7553">MHSKQLNLRKNQDCQGPNQHSLGRGYHSACQPTHVSFMPNSIFPSSKANKSLNPCTREVKGQPIWMC</sequence>
<evidence type="ECO:0000313" key="2">
    <source>
        <dbReference type="EMBL" id="KAI1890603.1"/>
    </source>
</evidence>
<comment type="caution">
    <text evidence="2">The sequence shown here is derived from an EMBL/GenBank/DDBJ whole genome shotgun (WGS) entry which is preliminary data.</text>
</comment>
<name>A0A8T3CZ49_9TELE</name>
<gene>
    <name evidence="2" type="ORF">AGOR_G00155370</name>
</gene>
<evidence type="ECO:0000313" key="3">
    <source>
        <dbReference type="Proteomes" id="UP000829720"/>
    </source>
</evidence>